<dbReference type="PANTHER" id="PTHR47926:SF490">
    <property type="entry name" value="REPEAT-LIKE SUPERFAMILY PROTEIN, PUTATIVE-RELATED"/>
    <property type="match status" value="1"/>
</dbReference>
<evidence type="ECO:0000256" key="3">
    <source>
        <dbReference type="SAM" id="MobiDB-lite"/>
    </source>
</evidence>
<dbReference type="InterPro" id="IPR046960">
    <property type="entry name" value="PPR_At4g14850-like_plant"/>
</dbReference>
<organism evidence="4 5">
    <name type="scientific">Xanthoceras sorbifolium</name>
    <dbReference type="NCBI Taxonomy" id="99658"/>
    <lineage>
        <taxon>Eukaryota</taxon>
        <taxon>Viridiplantae</taxon>
        <taxon>Streptophyta</taxon>
        <taxon>Embryophyta</taxon>
        <taxon>Tracheophyta</taxon>
        <taxon>Spermatophyta</taxon>
        <taxon>Magnoliopsida</taxon>
        <taxon>eudicotyledons</taxon>
        <taxon>Gunneridae</taxon>
        <taxon>Pentapetalae</taxon>
        <taxon>rosids</taxon>
        <taxon>malvids</taxon>
        <taxon>Sapindales</taxon>
        <taxon>Sapindaceae</taxon>
        <taxon>Xanthoceroideae</taxon>
        <taxon>Xanthoceras</taxon>
    </lineage>
</organism>
<evidence type="ECO:0000256" key="2">
    <source>
        <dbReference type="PROSITE-ProRule" id="PRU00708"/>
    </source>
</evidence>
<name>A0ABQ8I0H7_9ROSI</name>
<feature type="region of interest" description="Disordered" evidence="3">
    <location>
        <begin position="90"/>
        <end position="116"/>
    </location>
</feature>
<evidence type="ECO:0008006" key="6">
    <source>
        <dbReference type="Google" id="ProtNLM"/>
    </source>
</evidence>
<dbReference type="PANTHER" id="PTHR47926">
    <property type="entry name" value="PENTATRICOPEPTIDE REPEAT-CONTAINING PROTEIN"/>
    <property type="match status" value="1"/>
</dbReference>
<accession>A0ABQ8I0H7</accession>
<feature type="repeat" description="PPR" evidence="2">
    <location>
        <begin position="516"/>
        <end position="550"/>
    </location>
</feature>
<evidence type="ECO:0000313" key="4">
    <source>
        <dbReference type="EMBL" id="KAH7570122.1"/>
    </source>
</evidence>
<dbReference type="Gene3D" id="1.25.40.10">
    <property type="entry name" value="Tetratricopeptide repeat domain"/>
    <property type="match status" value="3"/>
</dbReference>
<feature type="repeat" description="PPR" evidence="2">
    <location>
        <begin position="586"/>
        <end position="616"/>
    </location>
</feature>
<feature type="repeat" description="PPR" evidence="2">
    <location>
        <begin position="617"/>
        <end position="651"/>
    </location>
</feature>
<protein>
    <recommendedName>
        <fullName evidence="6">Pentatricopeptide repeat-containing protein</fullName>
    </recommendedName>
</protein>
<feature type="compositionally biased region" description="Basic and acidic residues" evidence="3">
    <location>
        <begin position="95"/>
        <end position="106"/>
    </location>
</feature>
<dbReference type="Pfam" id="PF01535">
    <property type="entry name" value="PPR"/>
    <property type="match status" value="2"/>
</dbReference>
<dbReference type="Proteomes" id="UP000827721">
    <property type="component" value="Unassembled WGS sequence"/>
</dbReference>
<feature type="region of interest" description="Disordered" evidence="3">
    <location>
        <begin position="280"/>
        <end position="317"/>
    </location>
</feature>
<sequence>MQSLRRIVSKSITKPHLNATIIFKSFSTKTPKKDGDDEWNDAWETAWLPPDLSPKDRPPWEADVNFGSNDSNTIVLPSDADAETKAFVEDMNENWDERRKKTKDNDDGGGGGNEKLYSLENMKKDYRLKKQRIHAGLWMKEIEKQEEANLAGGAADDIDRLLDSCSELYKMVLSSCGYLNYKYWMSSHRIFDSTSTDLDNAKIPSSSEFKNKPDGWETTAKEQDGNVWEMSQREEDILLQEFDRRIAFCKFQIASFIKTHIFSRRRPIDGWKHMIEEIGPNARKGKGSVPRLPSLSDPSTQPFKEEKPPSSSRLTPLRGRGYSICDDPKQAFGVFNILRARGLLLDQFSYITALKACARDHESAAVHGQVIHGLVAKSGHVLFINVKNTLLHFYCVRGKIGDAHKLFDEYPHINDLVSLNTLMGGYFHVSQPTVVVNLFRQICRSDLRISASTVLSILFAVGDLGNLRGGESLHGHCIKIGFNSNLNVVTALIDMYAKLEDIDSGRRIFDEASEKDVILWNCMIDKYAKNGLIEESIDLLRLMKFERVKANSSTLVGLLAACATSGFLTLGQCIVDYVEEEVLALDANLGTAMVDMYAKCGILDKAIDIFQRMESKDVKSWTAMIFSYGVHGQARNAVTLFYRMEDEGVRPNEVTFLAVLSACSHGGLVEEGMEILERMVIEYGFSPKIEHYGCLVDLLGRAGLLEEAHNLIKSLPIKVDATAWRALLSACRVYGNIKLGEYVNSVLIEMNDEHPTDTILVSSTYAIAGRQPNQIRMHEVEKEKINKQVGNRSIGKEEEKMMKEAGRSAIEMVI</sequence>
<keyword evidence="5" id="KW-1185">Reference proteome</keyword>
<evidence type="ECO:0000313" key="5">
    <source>
        <dbReference type="Proteomes" id="UP000827721"/>
    </source>
</evidence>
<comment type="caution">
    <text evidence="4">The sequence shown here is derived from an EMBL/GenBank/DDBJ whole genome shotgun (WGS) entry which is preliminary data.</text>
</comment>
<dbReference type="Pfam" id="PF13041">
    <property type="entry name" value="PPR_2"/>
    <property type="match status" value="2"/>
</dbReference>
<proteinExistence type="predicted"/>
<keyword evidence="1" id="KW-0677">Repeat</keyword>
<gene>
    <name evidence="4" type="ORF">JRO89_XS05G0048200</name>
</gene>
<dbReference type="InterPro" id="IPR002885">
    <property type="entry name" value="PPR_rpt"/>
</dbReference>
<reference evidence="4 5" key="1">
    <citation type="submission" date="2021-02" db="EMBL/GenBank/DDBJ databases">
        <title>Plant Genome Project.</title>
        <authorList>
            <person name="Zhang R.-G."/>
        </authorList>
    </citation>
    <scope>NUCLEOTIDE SEQUENCE [LARGE SCALE GENOMIC DNA]</scope>
    <source>
        <tissue evidence="4">Leaves</tissue>
    </source>
</reference>
<dbReference type="EMBL" id="JAFEMO010000005">
    <property type="protein sequence ID" value="KAH7570122.1"/>
    <property type="molecule type" value="Genomic_DNA"/>
</dbReference>
<dbReference type="PROSITE" id="PS51375">
    <property type="entry name" value="PPR"/>
    <property type="match status" value="4"/>
</dbReference>
<feature type="repeat" description="PPR" evidence="2">
    <location>
        <begin position="652"/>
        <end position="687"/>
    </location>
</feature>
<dbReference type="InterPro" id="IPR011990">
    <property type="entry name" value="TPR-like_helical_dom_sf"/>
</dbReference>
<dbReference type="NCBIfam" id="TIGR00756">
    <property type="entry name" value="PPR"/>
    <property type="match status" value="4"/>
</dbReference>
<evidence type="ECO:0000256" key="1">
    <source>
        <dbReference type="ARBA" id="ARBA00022737"/>
    </source>
</evidence>